<sequence length="1080" mass="118123">MPGLFSRLKGRDGVKSKKKVAAGDSTASQPQRQRWDDAYARMTVEPEEVHDLLHYCTAELKARGLDIPFLLLPFRPTSNPSAVRTFIRHFFDQSYSLRGQVLLQELRMTEPMVGTHLWPFRLRLIARTLTQFDTGHFWSCEMVLEPSAGWHHRLGRLRALQGWRIRYVAVAASLPALRSPPAPDSNKARDSFKTFIPISVENGAKQRIIFDFFDLIAAIAAHGKSNGFGGRKLSRMAAWWAFDHRDTGTGFDGGYNAWLSAADATSHLFFAYLRSLSPEQNLTGISMLPRSLEKLLKETEYPPPTPRQLMSSTNKLAMVVDVVSPTPFALLRRAGHFEYRDSDVGLQEFSDYEDPVKALTEECFRVLKAISAANQSQVSSAKHSTSLRDASWSRFEDIGFASPLDEDDADDDGTAATRLQGIRSTPVSGAYQGRPTTPSWADFLSSGFNDENSARANMLLPPDKAIPPLESQMRQQQSSQSHRPRLEQEGNLEPGELASINVIDLDDAFWWVWMSSLSPEETPERKSAFGRCAVIETRISSARWIVVEELIVGAAPEPQAGAYIAEKKRFFSWTKRGRTLSRHKSTMKKNQDRSDANAAKTGPIKPVGAETQARIQAKAAQLRAVKDHEQRAAEEAASLHRRGRTDAELMAERTNSVFTLQPNIVGEASSAMKWVNKYDKGAVKDAYLANTSAGRGLAVSPAPSDQANTRPSSTNGGETGADHQAPVAESQQPAGSVHSHAPDPEETRVSSSTKAPASTVTPSLRDSVEHASGAAAQTNVVEPKKSSSERHKLHRNATVGGKEKSGGFRKLKLFSRKNRSSKVPQNAAANLDGMIQQQRPVAAPEVPQTPTPAATPPPTKETIAPAPPPKPVTPTEPPSLPDRAPETPKSLDHPAEEPEALPEAEIEPEPESEPGELVSTEVLSHIDTRDAAEANQEFSRFDQGPLTDQPAFDPEEEEEAAEAQDATPPPIARYPRATTPKAPELERAALDKLNQGASPGVQDRWAQIRKNAAQRAATRKDEPSRVVVRKSIDGDEDTSGEESAYSIESRVARIKARVAELTGGAANGNGNGAQPAVKAR</sequence>
<feature type="region of interest" description="Disordered" evidence="1">
    <location>
        <begin position="581"/>
        <end position="604"/>
    </location>
</feature>
<feature type="region of interest" description="Disordered" evidence="1">
    <location>
        <begin position="695"/>
        <end position="1046"/>
    </location>
</feature>
<dbReference type="Pfam" id="PF08101">
    <property type="entry name" value="Msb1-Mug8_dom"/>
    <property type="match status" value="2"/>
</dbReference>
<comment type="caution">
    <text evidence="3">The sequence shown here is derived from an EMBL/GenBank/DDBJ whole genome shotgun (WGS) entry which is preliminary data.</text>
</comment>
<feature type="compositionally biased region" description="Polar residues" evidence="1">
    <location>
        <begin position="703"/>
        <end position="716"/>
    </location>
</feature>
<keyword evidence="4" id="KW-1185">Reference proteome</keyword>
<feature type="region of interest" description="Disordered" evidence="1">
    <location>
        <begin position="401"/>
        <end position="436"/>
    </location>
</feature>
<dbReference type="InterPro" id="IPR012965">
    <property type="entry name" value="Msb1/Mug8_dom"/>
</dbReference>
<feature type="region of interest" description="Disordered" evidence="1">
    <location>
        <begin position="454"/>
        <end position="493"/>
    </location>
</feature>
<reference evidence="3 4" key="1">
    <citation type="journal article" date="2015" name="BMC Genomics">
        <title>Insights from the genome of Ophiocordyceps polyrhachis-furcata to pathogenicity and host specificity in insect fungi.</title>
        <authorList>
            <person name="Wichadakul D."/>
            <person name="Kobmoo N."/>
            <person name="Ingsriswang S."/>
            <person name="Tangphatsornruang S."/>
            <person name="Chantasingh D."/>
            <person name="Luangsa-ard J.J."/>
            <person name="Eurwilaichitr L."/>
        </authorList>
    </citation>
    <scope>NUCLEOTIDE SEQUENCE [LARGE SCALE GENOMIC DNA]</scope>
    <source>
        <strain evidence="3 4">BCC 54312</strain>
    </source>
</reference>
<proteinExistence type="predicted"/>
<feature type="compositionally biased region" description="Polar residues" evidence="1">
    <location>
        <begin position="749"/>
        <end position="764"/>
    </location>
</feature>
<feature type="domain" description="Meiotically up-regulated protein Msb1/Mug8" evidence="2">
    <location>
        <begin position="184"/>
        <end position="549"/>
    </location>
</feature>
<evidence type="ECO:0000313" key="4">
    <source>
        <dbReference type="Proteomes" id="UP000253664"/>
    </source>
</evidence>
<organism evidence="3 4">
    <name type="scientific">Ophiocordyceps polyrhachis-furcata BCC 54312</name>
    <dbReference type="NCBI Taxonomy" id="1330021"/>
    <lineage>
        <taxon>Eukaryota</taxon>
        <taxon>Fungi</taxon>
        <taxon>Dikarya</taxon>
        <taxon>Ascomycota</taxon>
        <taxon>Pezizomycotina</taxon>
        <taxon>Sordariomycetes</taxon>
        <taxon>Hypocreomycetidae</taxon>
        <taxon>Hypocreales</taxon>
        <taxon>Ophiocordycipitaceae</taxon>
        <taxon>Ophiocordyceps</taxon>
    </lineage>
</organism>
<dbReference type="Proteomes" id="UP000253664">
    <property type="component" value="Unassembled WGS sequence"/>
</dbReference>
<dbReference type="PANTHER" id="PTHR28093">
    <property type="entry name" value="MORPHOGENESIS-RELATED PROTEIN MSB1"/>
    <property type="match status" value="1"/>
</dbReference>
<feature type="compositionally biased region" description="Basic residues" evidence="1">
    <location>
        <begin position="807"/>
        <end position="820"/>
    </location>
</feature>
<dbReference type="STRING" id="1330021.A0A367LFC8"/>
<feature type="region of interest" description="Disordered" evidence="1">
    <location>
        <begin position="1060"/>
        <end position="1080"/>
    </location>
</feature>
<dbReference type="AlphaFoldDB" id="A0A367LFC8"/>
<feature type="compositionally biased region" description="Basic and acidic residues" evidence="1">
    <location>
        <begin position="883"/>
        <end position="896"/>
    </location>
</feature>
<feature type="compositionally biased region" description="Acidic residues" evidence="1">
    <location>
        <begin position="404"/>
        <end position="413"/>
    </location>
</feature>
<feature type="compositionally biased region" description="Pro residues" evidence="1">
    <location>
        <begin position="847"/>
        <end position="880"/>
    </location>
</feature>
<feature type="compositionally biased region" description="Acidic residues" evidence="1">
    <location>
        <begin position="953"/>
        <end position="962"/>
    </location>
</feature>
<feature type="region of interest" description="Disordered" evidence="1">
    <location>
        <begin position="1"/>
        <end position="32"/>
    </location>
</feature>
<protein>
    <recommendedName>
        <fullName evidence="2">Meiotically up-regulated protein Msb1/Mug8 domain-containing protein</fullName>
    </recommendedName>
</protein>
<dbReference type="OrthoDB" id="3362494at2759"/>
<dbReference type="PANTHER" id="PTHR28093:SF1">
    <property type="entry name" value="MORPHOGENESIS-RELATED PROTEIN MSB1"/>
    <property type="match status" value="1"/>
</dbReference>
<feature type="compositionally biased region" description="Low complexity" evidence="1">
    <location>
        <begin position="471"/>
        <end position="481"/>
    </location>
</feature>
<evidence type="ECO:0000259" key="2">
    <source>
        <dbReference type="Pfam" id="PF08101"/>
    </source>
</evidence>
<name>A0A367LFC8_9HYPO</name>
<gene>
    <name evidence="3" type="ORF">L249_1280</name>
</gene>
<evidence type="ECO:0000313" key="3">
    <source>
        <dbReference type="EMBL" id="RCI13126.1"/>
    </source>
</evidence>
<accession>A0A367LFC8</accession>
<feature type="domain" description="Meiotically up-regulated protein Msb1/Mug8" evidence="2">
    <location>
        <begin position="44"/>
        <end position="113"/>
    </location>
</feature>
<dbReference type="EMBL" id="LKCN02000007">
    <property type="protein sequence ID" value="RCI13126.1"/>
    <property type="molecule type" value="Genomic_DNA"/>
</dbReference>
<dbReference type="InterPro" id="IPR037508">
    <property type="entry name" value="Msb1/Mug8"/>
</dbReference>
<evidence type="ECO:0000256" key="1">
    <source>
        <dbReference type="SAM" id="MobiDB-lite"/>
    </source>
</evidence>
<feature type="compositionally biased region" description="Acidic residues" evidence="1">
    <location>
        <begin position="897"/>
        <end position="914"/>
    </location>
</feature>